<evidence type="ECO:0000313" key="2">
    <source>
        <dbReference type="Proteomes" id="UP000067448"/>
    </source>
</evidence>
<accession>A0A117EH48</accession>
<dbReference type="Proteomes" id="UP000067448">
    <property type="component" value="Unassembled WGS sequence"/>
</dbReference>
<dbReference type="InterPro" id="IPR021734">
    <property type="entry name" value="DUF3303"/>
</dbReference>
<evidence type="ECO:0008006" key="3">
    <source>
        <dbReference type="Google" id="ProtNLM"/>
    </source>
</evidence>
<reference evidence="1 2" key="2">
    <citation type="journal article" date="2016" name="Genome Announc.">
        <title>Draft Genome Sequences of Streptomyces scabiei S58, Streptomyces turgidiscabies T45, and Streptomyces acidiscabies a10, the Pathogens of Potato Common Scab, Isolated in Japan.</title>
        <authorList>
            <person name="Tomihama T."/>
            <person name="Nishi Y."/>
            <person name="Sakai M."/>
            <person name="Ikenaga M."/>
            <person name="Okubo T."/>
            <person name="Ikeda S."/>
        </authorList>
    </citation>
    <scope>NUCLEOTIDE SEQUENCE [LARGE SCALE GENOMIC DNA]</scope>
    <source>
        <strain evidence="1 2">S58</strain>
    </source>
</reference>
<evidence type="ECO:0000313" key="1">
    <source>
        <dbReference type="EMBL" id="GAQ68148.1"/>
    </source>
</evidence>
<organism evidence="1 2">
    <name type="scientific">Streptomyces scabiei</name>
    <dbReference type="NCBI Taxonomy" id="1930"/>
    <lineage>
        <taxon>Bacteria</taxon>
        <taxon>Bacillati</taxon>
        <taxon>Actinomycetota</taxon>
        <taxon>Actinomycetes</taxon>
        <taxon>Kitasatosporales</taxon>
        <taxon>Streptomycetaceae</taxon>
        <taxon>Streptomyces</taxon>
    </lineage>
</organism>
<sequence length="100" mass="11231">MSAMRMLFKARFDTEKSNEAIRNGTLGKLMQASMEQVKPEAAYFTTDQGHRTCYMVFDMQDSSEMPAIAEPFFLDMGAEVTYTPVMNAEDMQKGLAALGR</sequence>
<comment type="caution">
    <text evidence="1">The sequence shown here is derived from an EMBL/GenBank/DDBJ whole genome shotgun (WGS) entry which is preliminary data.</text>
</comment>
<gene>
    <name evidence="1" type="ORF">SsS58_08607</name>
</gene>
<dbReference type="EMBL" id="BCMM01000083">
    <property type="protein sequence ID" value="GAQ68148.1"/>
    <property type="molecule type" value="Genomic_DNA"/>
</dbReference>
<reference evidence="2" key="1">
    <citation type="submission" date="2015-11" db="EMBL/GenBank/DDBJ databases">
        <authorList>
            <consortium name="Cross-ministerial Strategic Innovation Promotion Program (SIP) consortium"/>
            <person name="Tomihama T."/>
            <person name="Ikenaga M."/>
            <person name="Sakai M."/>
            <person name="Okubo T."/>
            <person name="Ikeda S."/>
        </authorList>
    </citation>
    <scope>NUCLEOTIDE SEQUENCE [LARGE SCALE GENOMIC DNA]</scope>
    <source>
        <strain evidence="2">S58</strain>
    </source>
</reference>
<dbReference type="Pfam" id="PF11746">
    <property type="entry name" value="DUF3303"/>
    <property type="match status" value="1"/>
</dbReference>
<protein>
    <recommendedName>
        <fullName evidence="3">GYD domain-containing protein</fullName>
    </recommendedName>
</protein>
<reference evidence="2" key="3">
    <citation type="submission" date="2016-02" db="EMBL/GenBank/DDBJ databases">
        <title>Draft genome of pathogenic Streptomyces sp. in Japan.</title>
        <authorList>
            <person name="Tomihama T."/>
            <person name="Ikenaga M."/>
            <person name="Sakai M."/>
            <person name="Okubo T."/>
            <person name="Ikeda S."/>
        </authorList>
    </citation>
    <scope>NUCLEOTIDE SEQUENCE [LARGE SCALE GENOMIC DNA]</scope>
    <source>
        <strain evidence="2">S58</strain>
    </source>
</reference>
<name>A0A117EH48_STRSC</name>
<proteinExistence type="predicted"/>
<dbReference type="AlphaFoldDB" id="A0A117EH48"/>